<dbReference type="EMBL" id="QGGW01000004">
    <property type="protein sequence ID" value="PWK60546.1"/>
    <property type="molecule type" value="Genomic_DNA"/>
</dbReference>
<proteinExistence type="predicted"/>
<feature type="transmembrane region" description="Helical" evidence="1">
    <location>
        <begin position="116"/>
        <end position="136"/>
    </location>
</feature>
<keyword evidence="1" id="KW-1133">Transmembrane helix</keyword>
<evidence type="ECO:0000313" key="2">
    <source>
        <dbReference type="EMBL" id="PWK60546.1"/>
    </source>
</evidence>
<feature type="transmembrane region" description="Helical" evidence="1">
    <location>
        <begin position="56"/>
        <end position="80"/>
    </location>
</feature>
<reference evidence="2 3" key="1">
    <citation type="submission" date="2018-05" db="EMBL/GenBank/DDBJ databases">
        <title>Genomic Encyclopedia of Type Strains, Phase IV (KMG-IV): sequencing the most valuable type-strain genomes for metagenomic binning, comparative biology and taxonomic classification.</title>
        <authorList>
            <person name="Goeker M."/>
        </authorList>
    </citation>
    <scope>NUCLEOTIDE SEQUENCE [LARGE SCALE GENOMIC DNA]</scope>
    <source>
        <strain evidence="2 3">DSM 16097</strain>
    </source>
</reference>
<feature type="transmembrane region" description="Helical" evidence="1">
    <location>
        <begin position="242"/>
        <end position="262"/>
    </location>
</feature>
<name>A0A316GHK8_9RHOB</name>
<keyword evidence="3" id="KW-1185">Reference proteome</keyword>
<protein>
    <submittedName>
        <fullName evidence="2">Uncharacterized protein</fullName>
    </submittedName>
</protein>
<comment type="caution">
    <text evidence="2">The sequence shown here is derived from an EMBL/GenBank/DDBJ whole genome shotgun (WGS) entry which is preliminary data.</text>
</comment>
<dbReference type="OrthoDB" id="7877027at2"/>
<accession>A0A316GHK8</accession>
<dbReference type="AlphaFoldDB" id="A0A316GHK8"/>
<feature type="transmembrane region" description="Helical" evidence="1">
    <location>
        <begin position="92"/>
        <end position="109"/>
    </location>
</feature>
<sequence length="299" mass="31200">MRRALWLWVALGCIAVPVSELMFWPVHLRDLPGAVAVYGAAGLMALGLVERAGALGWAPLVLSAGVFGWLIEGVIVGTTYEDMPFSLSWTPLAWHGLLTVGIGLVAIRQGLIARRVWPGVAVLAATGVFAGLWAAQSWPAFARDMGDALPAQGFPVQIVTATACLALGHRLLDLLPPGKVPDGVLAALALAAATVWGLVWAVPLFPVSLAVPALIAVAALLIRRSGEAGSALRYGRIPLRRYAGFALVPALAILVHDAVAGWGGLDVLHIWVALPTTVAGAAIWLWAATGCAVHRTGRA</sequence>
<dbReference type="Proteomes" id="UP000245708">
    <property type="component" value="Unassembled WGS sequence"/>
</dbReference>
<keyword evidence="1" id="KW-0472">Membrane</keyword>
<feature type="transmembrane region" description="Helical" evidence="1">
    <location>
        <begin position="204"/>
        <end position="222"/>
    </location>
</feature>
<dbReference type="RefSeq" id="WP_109667849.1">
    <property type="nucleotide sequence ID" value="NZ_QGGW01000004.1"/>
</dbReference>
<evidence type="ECO:0000313" key="3">
    <source>
        <dbReference type="Proteomes" id="UP000245708"/>
    </source>
</evidence>
<evidence type="ECO:0000256" key="1">
    <source>
        <dbReference type="SAM" id="Phobius"/>
    </source>
</evidence>
<gene>
    <name evidence="2" type="ORF">C7455_104183</name>
</gene>
<organism evidence="2 3">
    <name type="scientific">Roseicyclus mahoneyensis</name>
    <dbReference type="NCBI Taxonomy" id="164332"/>
    <lineage>
        <taxon>Bacteria</taxon>
        <taxon>Pseudomonadati</taxon>
        <taxon>Pseudomonadota</taxon>
        <taxon>Alphaproteobacteria</taxon>
        <taxon>Rhodobacterales</taxon>
        <taxon>Roseobacteraceae</taxon>
        <taxon>Roseicyclus</taxon>
    </lineage>
</organism>
<keyword evidence="1" id="KW-0812">Transmembrane</keyword>
<feature type="transmembrane region" description="Helical" evidence="1">
    <location>
        <begin position="31"/>
        <end position="49"/>
    </location>
</feature>
<feature type="transmembrane region" description="Helical" evidence="1">
    <location>
        <begin position="268"/>
        <end position="293"/>
    </location>
</feature>